<reference evidence="5 6" key="1">
    <citation type="submission" date="2024-08" db="EMBL/GenBank/DDBJ databases">
        <authorList>
            <person name="Cucini C."/>
            <person name="Frati F."/>
        </authorList>
    </citation>
    <scope>NUCLEOTIDE SEQUENCE [LARGE SCALE GENOMIC DNA]</scope>
</reference>
<dbReference type="PROSITE" id="PS50157">
    <property type="entry name" value="ZINC_FINGER_C2H2_2"/>
    <property type="match status" value="1"/>
</dbReference>
<proteinExistence type="predicted"/>
<feature type="domain" description="C2H2-type" evidence="4">
    <location>
        <begin position="15"/>
        <end position="44"/>
    </location>
</feature>
<protein>
    <recommendedName>
        <fullName evidence="4">C2H2-type domain-containing protein</fullName>
    </recommendedName>
</protein>
<gene>
    <name evidence="5" type="ORF">ODALV1_LOCUS19066</name>
</gene>
<dbReference type="Proteomes" id="UP001642540">
    <property type="component" value="Unassembled WGS sequence"/>
</dbReference>
<evidence type="ECO:0000256" key="2">
    <source>
        <dbReference type="SAM" id="MobiDB-lite"/>
    </source>
</evidence>
<dbReference type="SMART" id="SM00355">
    <property type="entry name" value="ZnF_C2H2"/>
    <property type="match status" value="2"/>
</dbReference>
<evidence type="ECO:0000259" key="4">
    <source>
        <dbReference type="PROSITE" id="PS50157"/>
    </source>
</evidence>
<dbReference type="EMBL" id="CAXLJM020000064">
    <property type="protein sequence ID" value="CAL8120722.1"/>
    <property type="molecule type" value="Genomic_DNA"/>
</dbReference>
<evidence type="ECO:0000313" key="6">
    <source>
        <dbReference type="Proteomes" id="UP001642540"/>
    </source>
</evidence>
<keyword evidence="1" id="KW-0863">Zinc-finger</keyword>
<feature type="compositionally biased region" description="Basic and acidic residues" evidence="2">
    <location>
        <begin position="243"/>
        <end position="257"/>
    </location>
</feature>
<evidence type="ECO:0000313" key="5">
    <source>
        <dbReference type="EMBL" id="CAL8120722.1"/>
    </source>
</evidence>
<dbReference type="PROSITE" id="PS00028">
    <property type="entry name" value="ZINC_FINGER_C2H2_1"/>
    <property type="match status" value="1"/>
</dbReference>
<sequence length="407" mass="46836">MESLSTSSDIPTPQLECKPCGKVFQYPWHLNQHLLSNKHTGETSSSSGGRSRCPICRKGCKARGLGSHMKAAHQYVAEKDTPEEQPLNLPEEMTSHVKKLPKVKINENEREFMRERMLIEERKIADYSKRLEMVPTTAAESQVELTTLQECNNICEIRRARLYMFYGTLLCALVILAGSHFVLFFVTRRRYKRELQDYVARKQEFVASLQQQEKEAKESALAEKEIEEEEEERYTNCGVEDTNYDHIRPQDELHDPPPRQPSALSMVHSREIGGILPGLKRIEEERQSELSRCSTSSTSSGNFVREALQQPVILTVATVSSLFVQEEKASHEEEKSRVENRRRSGYSVTDISDIIHSPERNVSQIQQESSRDMKLPGLYVKREIDQNNMNRRTCNEYHLNQASEESE</sequence>
<evidence type="ECO:0000256" key="1">
    <source>
        <dbReference type="PROSITE-ProRule" id="PRU00042"/>
    </source>
</evidence>
<evidence type="ECO:0000256" key="3">
    <source>
        <dbReference type="SAM" id="Phobius"/>
    </source>
</evidence>
<name>A0ABP1R5V0_9HEXA</name>
<keyword evidence="1" id="KW-0862">Zinc</keyword>
<keyword evidence="3" id="KW-0472">Membrane</keyword>
<feature type="region of interest" description="Disordered" evidence="2">
    <location>
        <begin position="218"/>
        <end position="264"/>
    </location>
</feature>
<accession>A0ABP1R5V0</accession>
<organism evidence="5 6">
    <name type="scientific">Orchesella dallaii</name>
    <dbReference type="NCBI Taxonomy" id="48710"/>
    <lineage>
        <taxon>Eukaryota</taxon>
        <taxon>Metazoa</taxon>
        <taxon>Ecdysozoa</taxon>
        <taxon>Arthropoda</taxon>
        <taxon>Hexapoda</taxon>
        <taxon>Collembola</taxon>
        <taxon>Entomobryomorpha</taxon>
        <taxon>Entomobryoidea</taxon>
        <taxon>Orchesellidae</taxon>
        <taxon>Orchesellinae</taxon>
        <taxon>Orchesella</taxon>
    </lineage>
</organism>
<keyword evidence="6" id="KW-1185">Reference proteome</keyword>
<feature type="transmembrane region" description="Helical" evidence="3">
    <location>
        <begin position="163"/>
        <end position="186"/>
    </location>
</feature>
<keyword evidence="3" id="KW-1133">Transmembrane helix</keyword>
<keyword evidence="1" id="KW-0479">Metal-binding</keyword>
<comment type="caution">
    <text evidence="5">The sequence shown here is derived from an EMBL/GenBank/DDBJ whole genome shotgun (WGS) entry which is preliminary data.</text>
</comment>
<keyword evidence="3" id="KW-0812">Transmembrane</keyword>
<dbReference type="Gene3D" id="3.30.160.60">
    <property type="entry name" value="Classic Zinc Finger"/>
    <property type="match status" value="1"/>
</dbReference>
<dbReference type="InterPro" id="IPR013087">
    <property type="entry name" value="Znf_C2H2_type"/>
</dbReference>